<dbReference type="RefSeq" id="WP_345706311.1">
    <property type="nucleotide sequence ID" value="NZ_BAABKV010000001.1"/>
</dbReference>
<dbReference type="PROSITE" id="PS50937">
    <property type="entry name" value="HTH_MERR_2"/>
    <property type="match status" value="1"/>
</dbReference>
<feature type="domain" description="HTH merR-type" evidence="2">
    <location>
        <begin position="1"/>
        <end position="70"/>
    </location>
</feature>
<dbReference type="SMART" id="SM00422">
    <property type="entry name" value="HTH_MERR"/>
    <property type="match status" value="1"/>
</dbReference>
<evidence type="ECO:0000256" key="1">
    <source>
        <dbReference type="ARBA" id="ARBA00023125"/>
    </source>
</evidence>
<dbReference type="EMBL" id="JBHTAJ010000010">
    <property type="protein sequence ID" value="MFC7179324.1"/>
    <property type="molecule type" value="Genomic_DNA"/>
</dbReference>
<name>A0ABW2FT90_9ACTN</name>
<protein>
    <submittedName>
        <fullName evidence="3">MerR family transcriptional regulator</fullName>
    </submittedName>
</protein>
<dbReference type="InterPro" id="IPR047057">
    <property type="entry name" value="MerR_fam"/>
</dbReference>
<organism evidence="3 4">
    <name type="scientific">Kitasatospora paranensis</name>
    <dbReference type="NCBI Taxonomy" id="258053"/>
    <lineage>
        <taxon>Bacteria</taxon>
        <taxon>Bacillati</taxon>
        <taxon>Actinomycetota</taxon>
        <taxon>Actinomycetes</taxon>
        <taxon>Kitasatosporales</taxon>
        <taxon>Streptomycetaceae</taxon>
        <taxon>Kitasatospora</taxon>
    </lineage>
</organism>
<dbReference type="InterPro" id="IPR000551">
    <property type="entry name" value="MerR-type_HTH_dom"/>
</dbReference>
<sequence length="211" mass="22706">MRIGELSRRTGVPVPTIKYYLREGLLPGGELTSPNQAQYGEAHVHRLKLVRAMVEVGKLSVAATRDVLNAVDEPGNSLHQVLGIAQAAVTPAPVAADPEDWARAEELVDALVVRHGWAVKPDNPARHALAQLVVTFRDLRQDDLLDLFDDYAVAAERLSTAELAMIGRREGLDAKVEGAVLGTVLGDALIGAMRRLAQADASHRAFEAARG</sequence>
<dbReference type="Gene3D" id="1.10.1660.10">
    <property type="match status" value="1"/>
</dbReference>
<dbReference type="CDD" id="cd04780">
    <property type="entry name" value="HTH_MerR-like_sg5"/>
    <property type="match status" value="1"/>
</dbReference>
<dbReference type="PRINTS" id="PR00040">
    <property type="entry name" value="HTHMERR"/>
</dbReference>
<evidence type="ECO:0000313" key="3">
    <source>
        <dbReference type="EMBL" id="MFC7179324.1"/>
    </source>
</evidence>
<keyword evidence="4" id="KW-1185">Reference proteome</keyword>
<comment type="caution">
    <text evidence="3">The sequence shown here is derived from an EMBL/GenBank/DDBJ whole genome shotgun (WGS) entry which is preliminary data.</text>
</comment>
<dbReference type="PANTHER" id="PTHR30204:SF98">
    <property type="entry name" value="HTH-TYPE TRANSCRIPTIONAL REGULATOR ADHR"/>
    <property type="match status" value="1"/>
</dbReference>
<reference evidence="4" key="1">
    <citation type="journal article" date="2019" name="Int. J. Syst. Evol. Microbiol.">
        <title>The Global Catalogue of Microorganisms (GCM) 10K type strain sequencing project: providing services to taxonomists for standard genome sequencing and annotation.</title>
        <authorList>
            <consortium name="The Broad Institute Genomics Platform"/>
            <consortium name="The Broad Institute Genome Sequencing Center for Infectious Disease"/>
            <person name="Wu L."/>
            <person name="Ma J."/>
        </authorList>
    </citation>
    <scope>NUCLEOTIDE SEQUENCE [LARGE SCALE GENOMIC DNA]</scope>
    <source>
        <strain evidence="4">CGMCC 1.12859</strain>
    </source>
</reference>
<dbReference type="PANTHER" id="PTHR30204">
    <property type="entry name" value="REDOX-CYCLING DRUG-SENSING TRANSCRIPTIONAL ACTIVATOR SOXR"/>
    <property type="match status" value="1"/>
</dbReference>
<keyword evidence="1" id="KW-0238">DNA-binding</keyword>
<dbReference type="Proteomes" id="UP001596435">
    <property type="component" value="Unassembled WGS sequence"/>
</dbReference>
<dbReference type="SUPFAM" id="SSF46955">
    <property type="entry name" value="Putative DNA-binding domain"/>
    <property type="match status" value="1"/>
</dbReference>
<evidence type="ECO:0000313" key="4">
    <source>
        <dbReference type="Proteomes" id="UP001596435"/>
    </source>
</evidence>
<proteinExistence type="predicted"/>
<dbReference type="Pfam" id="PF13411">
    <property type="entry name" value="MerR_1"/>
    <property type="match status" value="1"/>
</dbReference>
<gene>
    <name evidence="3" type="ORF">ACFQMG_07085</name>
</gene>
<dbReference type="InterPro" id="IPR009061">
    <property type="entry name" value="DNA-bd_dom_put_sf"/>
</dbReference>
<accession>A0ABW2FT90</accession>
<evidence type="ECO:0000259" key="2">
    <source>
        <dbReference type="PROSITE" id="PS50937"/>
    </source>
</evidence>